<dbReference type="Proteomes" id="UP000050509">
    <property type="component" value="Unassembled WGS sequence"/>
</dbReference>
<evidence type="ECO:0000313" key="2">
    <source>
        <dbReference type="Proteomes" id="UP000050509"/>
    </source>
</evidence>
<comment type="caution">
    <text evidence="1">The sequence shown here is derived from an EMBL/GenBank/DDBJ whole genome shotgun (WGS) entry which is preliminary data.</text>
</comment>
<reference evidence="1 2" key="1">
    <citation type="submission" date="2015-09" db="EMBL/GenBank/DDBJ databases">
        <title>Draft genome sequence of Kouleothrix aurantiaca JCM 19913.</title>
        <authorList>
            <person name="Hemp J."/>
        </authorList>
    </citation>
    <scope>NUCLEOTIDE SEQUENCE [LARGE SCALE GENOMIC DNA]</scope>
    <source>
        <strain evidence="1 2">COM-B</strain>
    </source>
</reference>
<proteinExistence type="predicted"/>
<evidence type="ECO:0000313" key="1">
    <source>
        <dbReference type="EMBL" id="KPV49645.1"/>
    </source>
</evidence>
<gene>
    <name evidence="1" type="ORF">SE17_31445</name>
</gene>
<organism evidence="1 2">
    <name type="scientific">Kouleothrix aurantiaca</name>
    <dbReference type="NCBI Taxonomy" id="186479"/>
    <lineage>
        <taxon>Bacteria</taxon>
        <taxon>Bacillati</taxon>
        <taxon>Chloroflexota</taxon>
        <taxon>Chloroflexia</taxon>
        <taxon>Chloroflexales</taxon>
        <taxon>Roseiflexineae</taxon>
        <taxon>Roseiflexaceae</taxon>
        <taxon>Kouleothrix</taxon>
    </lineage>
</organism>
<protein>
    <submittedName>
        <fullName evidence="1">Uncharacterized protein</fullName>
    </submittedName>
</protein>
<dbReference type="AlphaFoldDB" id="A0A0N8PRD8"/>
<name>A0A0N8PRD8_9CHLR</name>
<sequence length="128" mass="13490">MTKSATPVIRALDRAVAAQRRDAPAVPGLVHVARGAGAPDHDRGIGGVQPLEPPATRQEWLLFPPPPCEMPPLLILEQVLATVWSLLAAHDVCALGLAEALRAGKRALMLTLAEHATPAHLAGIITQE</sequence>
<keyword evidence="2" id="KW-1185">Reference proteome</keyword>
<accession>A0A0N8PRD8</accession>
<dbReference type="EMBL" id="LJCR01001838">
    <property type="protein sequence ID" value="KPV49645.1"/>
    <property type="molecule type" value="Genomic_DNA"/>
</dbReference>